<dbReference type="Proteomes" id="UP000324748">
    <property type="component" value="Unassembled WGS sequence"/>
</dbReference>
<organism evidence="2 3">
    <name type="scientific">Puccinia graminis f. sp. tritici</name>
    <dbReference type="NCBI Taxonomy" id="56615"/>
    <lineage>
        <taxon>Eukaryota</taxon>
        <taxon>Fungi</taxon>
        <taxon>Dikarya</taxon>
        <taxon>Basidiomycota</taxon>
        <taxon>Pucciniomycotina</taxon>
        <taxon>Pucciniomycetes</taxon>
        <taxon>Pucciniales</taxon>
        <taxon>Pucciniaceae</taxon>
        <taxon>Puccinia</taxon>
    </lineage>
</organism>
<feature type="compositionally biased region" description="Low complexity" evidence="1">
    <location>
        <begin position="39"/>
        <end position="68"/>
    </location>
</feature>
<protein>
    <submittedName>
        <fullName evidence="2">Uncharacterized protein</fullName>
    </submittedName>
</protein>
<comment type="caution">
    <text evidence="2">The sequence shown here is derived from an EMBL/GenBank/DDBJ whole genome shotgun (WGS) entry which is preliminary data.</text>
</comment>
<name>A0A5B0QF69_PUCGR</name>
<sequence>MSTRSKADTLLPQSDPEAILKAGRKLAKIQKAEAKLNKLKNLPPIPHSTTMSDDPTTSSPEPKSTAAPNSNTTTEPSIQEYLKGVIHLQHQSIQQANADRRQKIIQELCQADADRILRLEETLLRMTIKAEADDKAARPAAGRINLQKLRSSDGPIYIGPFQGVEKFIMWIRSVQIFFATKGVTHDDDKIQIVGSLIRKTNTTVFYANGFEGFLSKPWSAFRKELITFALPPMWCTTLIAKYKYLSMTTSKSFLTYSTRSRTLQSMLNFDVEKEIISDFDLAESMTLGMPDNLQTDVHNHQILLQAPFVFSNFESRASGFWDGIVKQSPGRHKPNPPVAG</sequence>
<proteinExistence type="predicted"/>
<feature type="region of interest" description="Disordered" evidence="1">
    <location>
        <begin position="35"/>
        <end position="75"/>
    </location>
</feature>
<dbReference type="EMBL" id="VSWC01000016">
    <property type="protein sequence ID" value="KAA1111769.1"/>
    <property type="molecule type" value="Genomic_DNA"/>
</dbReference>
<reference evidence="2 3" key="1">
    <citation type="submission" date="2019-05" db="EMBL/GenBank/DDBJ databases">
        <title>Emergence of the Ug99 lineage of the wheat stem rust pathogen through somatic hybridization.</title>
        <authorList>
            <person name="Li F."/>
            <person name="Upadhyaya N.M."/>
            <person name="Sperschneider J."/>
            <person name="Matny O."/>
            <person name="Nguyen-Phuc H."/>
            <person name="Mago R."/>
            <person name="Raley C."/>
            <person name="Miller M.E."/>
            <person name="Silverstein K.A.T."/>
            <person name="Henningsen E."/>
            <person name="Hirsch C.D."/>
            <person name="Visser B."/>
            <person name="Pretorius Z.A."/>
            <person name="Steffenson B.J."/>
            <person name="Schwessinger B."/>
            <person name="Dodds P.N."/>
            <person name="Figueroa M."/>
        </authorList>
    </citation>
    <scope>NUCLEOTIDE SEQUENCE [LARGE SCALE GENOMIC DNA]</scope>
    <source>
        <strain evidence="2">21-0</strain>
    </source>
</reference>
<evidence type="ECO:0000313" key="2">
    <source>
        <dbReference type="EMBL" id="KAA1111769.1"/>
    </source>
</evidence>
<keyword evidence="3" id="KW-1185">Reference proteome</keyword>
<evidence type="ECO:0000256" key="1">
    <source>
        <dbReference type="SAM" id="MobiDB-lite"/>
    </source>
</evidence>
<accession>A0A5B0QF69</accession>
<dbReference type="AlphaFoldDB" id="A0A5B0QF69"/>
<evidence type="ECO:0000313" key="3">
    <source>
        <dbReference type="Proteomes" id="UP000324748"/>
    </source>
</evidence>
<gene>
    <name evidence="2" type="ORF">PGT21_011336</name>
</gene>